<dbReference type="AlphaFoldDB" id="C1EJM6"/>
<keyword evidence="2" id="KW-1185">Reference proteome</keyword>
<evidence type="ECO:0000313" key="1">
    <source>
        <dbReference type="EMBL" id="ACO68254.1"/>
    </source>
</evidence>
<protein>
    <submittedName>
        <fullName evidence="1">Uncharacterized protein</fullName>
    </submittedName>
</protein>
<dbReference type="PANTHER" id="PTHR40743">
    <property type="entry name" value="NUCLEOTIDE-DIPHOSPHO-SUGAR TRANSFERASE CONTAINING PROTEIN"/>
    <property type="match status" value="1"/>
</dbReference>
<dbReference type="EMBL" id="CP001335">
    <property type="protein sequence ID" value="ACO68254.1"/>
    <property type="molecule type" value="Genomic_DNA"/>
</dbReference>
<evidence type="ECO:0000313" key="2">
    <source>
        <dbReference type="Proteomes" id="UP000002009"/>
    </source>
</evidence>
<dbReference type="eggNOG" id="ENOG502SYCQ">
    <property type="taxonomic scope" value="Eukaryota"/>
</dbReference>
<dbReference type="OrthoDB" id="5977719at2759"/>
<name>C1EJM6_MICCC</name>
<accession>C1EJM6</accession>
<dbReference type="PANTHER" id="PTHR40743:SF1">
    <property type="entry name" value="POSSIBLE GLYCOSYLTRANSFERASE"/>
    <property type="match status" value="1"/>
</dbReference>
<dbReference type="KEGG" id="mis:MICPUN_53223"/>
<dbReference type="InParanoid" id="C1EJM6"/>
<dbReference type="GeneID" id="8249891"/>
<sequence>MMARENVVPSAMQHPSRRRNVTTRKRLCGLLAFVALNFAVHVCYDAVSHYRKGSGHQPANWLELANCAYRPELYEGPPVGIIGAQKRVSSSPFLHVFLQFPQNEADLPTVRYREFVKALQCNIWHPAVKSIHLLQERDFDLDSIPLISDRTNKVVVHIIGRRILYEDAVKAMNMLPENSLAVLTNADIYLGDGFDFSVLNASVSQNNGLALTRYEDSTCMSIQKQTGVCDCRIYDNCHDSYVFRSPLPAILVLGNTTSFRFGGLWGSERVFLHQLTSHGLALHNPCFFLKTHHVHCSQVRPTQDNRWLNKELGIPSESSRLPPITHICESR</sequence>
<organism evidence="1 2">
    <name type="scientific">Micromonas commoda (strain RCC299 / NOUM17 / CCMP2709)</name>
    <name type="common">Picoplanktonic green alga</name>
    <dbReference type="NCBI Taxonomy" id="296587"/>
    <lineage>
        <taxon>Eukaryota</taxon>
        <taxon>Viridiplantae</taxon>
        <taxon>Chlorophyta</taxon>
        <taxon>Mamiellophyceae</taxon>
        <taxon>Mamiellales</taxon>
        <taxon>Mamiellaceae</taxon>
        <taxon>Micromonas</taxon>
    </lineage>
</organism>
<gene>
    <name evidence="1" type="ORF">MICPUN_53223</name>
</gene>
<proteinExistence type="predicted"/>
<dbReference type="Proteomes" id="UP000002009">
    <property type="component" value="Chromosome 17"/>
</dbReference>
<dbReference type="RefSeq" id="XP_002506996.1">
    <property type="nucleotide sequence ID" value="XM_002506950.1"/>
</dbReference>
<reference evidence="1 2" key="1">
    <citation type="journal article" date="2009" name="Science">
        <title>Green evolution and dynamic adaptations revealed by genomes of the marine picoeukaryotes Micromonas.</title>
        <authorList>
            <person name="Worden A.Z."/>
            <person name="Lee J.H."/>
            <person name="Mock T."/>
            <person name="Rouze P."/>
            <person name="Simmons M.P."/>
            <person name="Aerts A.L."/>
            <person name="Allen A.E."/>
            <person name="Cuvelier M.L."/>
            <person name="Derelle E."/>
            <person name="Everett M.V."/>
            <person name="Foulon E."/>
            <person name="Grimwood J."/>
            <person name="Gundlach H."/>
            <person name="Henrissat B."/>
            <person name="Napoli C."/>
            <person name="McDonald S.M."/>
            <person name="Parker M.S."/>
            <person name="Rombauts S."/>
            <person name="Salamov A."/>
            <person name="Von Dassow P."/>
            <person name="Badger J.H."/>
            <person name="Coutinho P.M."/>
            <person name="Demir E."/>
            <person name="Dubchak I."/>
            <person name="Gentemann C."/>
            <person name="Eikrem W."/>
            <person name="Gready J.E."/>
            <person name="John U."/>
            <person name="Lanier W."/>
            <person name="Lindquist E.A."/>
            <person name="Lucas S."/>
            <person name="Mayer K.F."/>
            <person name="Moreau H."/>
            <person name="Not F."/>
            <person name="Otillar R."/>
            <person name="Panaud O."/>
            <person name="Pangilinan J."/>
            <person name="Paulsen I."/>
            <person name="Piegu B."/>
            <person name="Poliakov A."/>
            <person name="Robbens S."/>
            <person name="Schmutz J."/>
            <person name="Toulza E."/>
            <person name="Wyss T."/>
            <person name="Zelensky A."/>
            <person name="Zhou K."/>
            <person name="Armbrust E.V."/>
            <person name="Bhattacharya D."/>
            <person name="Goodenough U.W."/>
            <person name="Van de Peer Y."/>
            <person name="Grigoriev I.V."/>
        </authorList>
    </citation>
    <scope>NUCLEOTIDE SEQUENCE [LARGE SCALE GENOMIC DNA]</scope>
    <source>
        <strain evidence="2">RCC299 / NOUM17</strain>
    </source>
</reference>